<evidence type="ECO:0000256" key="6">
    <source>
        <dbReference type="ARBA" id="ARBA00023306"/>
    </source>
</evidence>
<evidence type="ECO:0000313" key="8">
    <source>
        <dbReference type="Proteomes" id="UP001165082"/>
    </source>
</evidence>
<dbReference type="Proteomes" id="UP001165082">
    <property type="component" value="Unassembled WGS sequence"/>
</dbReference>
<dbReference type="SUPFAM" id="SSF48452">
    <property type="entry name" value="TPR-like"/>
    <property type="match status" value="1"/>
</dbReference>
<dbReference type="GO" id="GO:0005737">
    <property type="term" value="C:cytoplasm"/>
    <property type="evidence" value="ECO:0007669"/>
    <property type="project" value="TreeGrafter"/>
</dbReference>
<keyword evidence="4" id="KW-0833">Ubl conjugation pathway</keyword>
<keyword evidence="6" id="KW-0131">Cell cycle</keyword>
<keyword evidence="1" id="KW-0132">Cell division</keyword>
<feature type="non-terminal residue" evidence="7">
    <location>
        <position position="1"/>
    </location>
</feature>
<dbReference type="OrthoDB" id="10006270at2759"/>
<gene>
    <name evidence="7" type="ORF">TrRE_jg9093</name>
</gene>
<keyword evidence="2" id="KW-0677">Repeat</keyword>
<evidence type="ECO:0000256" key="2">
    <source>
        <dbReference type="ARBA" id="ARBA00022737"/>
    </source>
</evidence>
<protein>
    <recommendedName>
        <fullName evidence="9">Tetratricopeptide repeat protein</fullName>
    </recommendedName>
</protein>
<dbReference type="PANTHER" id="PTHR12558">
    <property type="entry name" value="CELL DIVISION CYCLE 16,23,27"/>
    <property type="match status" value="1"/>
</dbReference>
<keyword evidence="8" id="KW-1185">Reference proteome</keyword>
<dbReference type="PROSITE" id="PS50293">
    <property type="entry name" value="TPR_REGION"/>
    <property type="match status" value="1"/>
</dbReference>
<evidence type="ECO:0000256" key="1">
    <source>
        <dbReference type="ARBA" id="ARBA00022618"/>
    </source>
</evidence>
<evidence type="ECO:0000256" key="3">
    <source>
        <dbReference type="ARBA" id="ARBA00022776"/>
    </source>
</evidence>
<dbReference type="PANTHER" id="PTHR12558:SF9">
    <property type="entry name" value="CELL DIVISION CYCLE PROTEIN 16 HOMOLOG"/>
    <property type="match status" value="1"/>
</dbReference>
<dbReference type="GO" id="GO:0031145">
    <property type="term" value="P:anaphase-promoting complex-dependent catabolic process"/>
    <property type="evidence" value="ECO:0007669"/>
    <property type="project" value="TreeGrafter"/>
</dbReference>
<keyword evidence="3" id="KW-0498">Mitosis</keyword>
<name>A0A9W6ZTE9_9STRA</name>
<dbReference type="InterPro" id="IPR011990">
    <property type="entry name" value="TPR-like_helical_dom_sf"/>
</dbReference>
<sequence length="91" mass="10150">MAAEIFALADESDQALSSYRAAQRLAPCSHVPLLYVGIEYIRTNNRSLARHFLNSAINLNPTDPMAYNKLGVIAFANESYEEASQLFYHAL</sequence>
<evidence type="ECO:0008006" key="9">
    <source>
        <dbReference type="Google" id="ProtNLM"/>
    </source>
</evidence>
<organism evidence="7 8">
    <name type="scientific">Triparma retinervis</name>
    <dbReference type="NCBI Taxonomy" id="2557542"/>
    <lineage>
        <taxon>Eukaryota</taxon>
        <taxon>Sar</taxon>
        <taxon>Stramenopiles</taxon>
        <taxon>Ochrophyta</taxon>
        <taxon>Bolidophyceae</taxon>
        <taxon>Parmales</taxon>
        <taxon>Triparmaceae</taxon>
        <taxon>Triparma</taxon>
    </lineage>
</organism>
<dbReference type="GO" id="GO:0016567">
    <property type="term" value="P:protein ubiquitination"/>
    <property type="evidence" value="ECO:0007669"/>
    <property type="project" value="TreeGrafter"/>
</dbReference>
<dbReference type="EMBL" id="BRXZ01005095">
    <property type="protein sequence ID" value="GMH60132.1"/>
    <property type="molecule type" value="Genomic_DNA"/>
</dbReference>
<dbReference type="Gene3D" id="1.25.40.10">
    <property type="entry name" value="Tetratricopeptide repeat domain"/>
    <property type="match status" value="1"/>
</dbReference>
<dbReference type="GO" id="GO:0051301">
    <property type="term" value="P:cell division"/>
    <property type="evidence" value="ECO:0007669"/>
    <property type="project" value="UniProtKB-KW"/>
</dbReference>
<reference evidence="7" key="1">
    <citation type="submission" date="2022-07" db="EMBL/GenBank/DDBJ databases">
        <title>Genome analysis of Parmales, a sister group of diatoms, reveals the evolutionary specialization of diatoms from phago-mixotrophs to photoautotrophs.</title>
        <authorList>
            <person name="Ban H."/>
            <person name="Sato S."/>
            <person name="Yoshikawa S."/>
            <person name="Kazumasa Y."/>
            <person name="Nakamura Y."/>
            <person name="Ichinomiya M."/>
            <person name="Saitoh K."/>
            <person name="Sato N."/>
            <person name="Blanc-Mathieu R."/>
            <person name="Endo H."/>
            <person name="Kuwata A."/>
            <person name="Ogata H."/>
        </authorList>
    </citation>
    <scope>NUCLEOTIDE SEQUENCE</scope>
</reference>
<dbReference type="GO" id="GO:0005680">
    <property type="term" value="C:anaphase-promoting complex"/>
    <property type="evidence" value="ECO:0007669"/>
    <property type="project" value="TreeGrafter"/>
</dbReference>
<comment type="caution">
    <text evidence="7">The sequence shown here is derived from an EMBL/GenBank/DDBJ whole genome shotgun (WGS) entry which is preliminary data.</text>
</comment>
<evidence type="ECO:0000256" key="4">
    <source>
        <dbReference type="ARBA" id="ARBA00022786"/>
    </source>
</evidence>
<evidence type="ECO:0000313" key="7">
    <source>
        <dbReference type="EMBL" id="GMH60132.1"/>
    </source>
</evidence>
<accession>A0A9W6ZTE9</accession>
<evidence type="ECO:0000256" key="5">
    <source>
        <dbReference type="ARBA" id="ARBA00022803"/>
    </source>
</evidence>
<dbReference type="AlphaFoldDB" id="A0A9W6ZTE9"/>
<proteinExistence type="predicted"/>
<dbReference type="GO" id="GO:0045842">
    <property type="term" value="P:positive regulation of mitotic metaphase/anaphase transition"/>
    <property type="evidence" value="ECO:0007669"/>
    <property type="project" value="TreeGrafter"/>
</dbReference>
<keyword evidence="5" id="KW-0802">TPR repeat</keyword>